<evidence type="ECO:0000313" key="4">
    <source>
        <dbReference type="EMBL" id="THZ14726.1"/>
    </source>
</evidence>
<dbReference type="PRINTS" id="PR00080">
    <property type="entry name" value="SDRFAMILY"/>
</dbReference>
<dbReference type="InterPro" id="IPR036291">
    <property type="entry name" value="NAD(P)-bd_dom_sf"/>
</dbReference>
<organism evidence="4 5">
    <name type="scientific">Aureobasidium pullulans</name>
    <name type="common">Black yeast</name>
    <name type="synonym">Pullularia pullulans</name>
    <dbReference type="NCBI Taxonomy" id="5580"/>
    <lineage>
        <taxon>Eukaryota</taxon>
        <taxon>Fungi</taxon>
        <taxon>Dikarya</taxon>
        <taxon>Ascomycota</taxon>
        <taxon>Pezizomycotina</taxon>
        <taxon>Dothideomycetes</taxon>
        <taxon>Dothideomycetidae</taxon>
        <taxon>Dothideales</taxon>
        <taxon>Saccotheciaceae</taxon>
        <taxon>Aureobasidium</taxon>
    </lineage>
</organism>
<sequence>MNKNAIEGKVIFLTGAGSGIGRATALKLSKLGARLALSDLNIESCRETAKQCAGGPHQVTLLNVSEYKRCIETIKDAIGYFGRIDHVFNCAGINPTARDLVDCSEDYFDKLVAVNLKGVYNVTKATIPYLRSGSAIVNVSSICGIHPHKQMAIYCATKYAIIGFSKSMALELGPKGIRVNVVAPGYIETPTNASVVAGEEALKKTVEQVALGRMGKAGEVADVVAFLMGDESRYMNGSVVEVNGVGVLFLCHHFGRSFVSILFLLTELRSRAKKGRSQHGFTGREQYTKVLLCFSVIVQNIHFVSIWFSVNNNPVLGCGCHNSKEAYQNLEGSLMNRRKVQTAQLNPASQMRKETSTPALPTFSLSLLISISSHQFCLPSTIAAMV</sequence>
<evidence type="ECO:0000256" key="3">
    <source>
        <dbReference type="ARBA" id="ARBA00023002"/>
    </source>
</evidence>
<dbReference type="Pfam" id="PF13561">
    <property type="entry name" value="adh_short_C2"/>
    <property type="match status" value="1"/>
</dbReference>
<dbReference type="GO" id="GO:0016616">
    <property type="term" value="F:oxidoreductase activity, acting on the CH-OH group of donors, NAD or NADP as acceptor"/>
    <property type="evidence" value="ECO:0007669"/>
    <property type="project" value="TreeGrafter"/>
</dbReference>
<dbReference type="PANTHER" id="PTHR42760">
    <property type="entry name" value="SHORT-CHAIN DEHYDROGENASES/REDUCTASES FAMILY MEMBER"/>
    <property type="match status" value="1"/>
</dbReference>
<dbReference type="SUPFAM" id="SSF51735">
    <property type="entry name" value="NAD(P)-binding Rossmann-fold domains"/>
    <property type="match status" value="1"/>
</dbReference>
<dbReference type="Proteomes" id="UP000308005">
    <property type="component" value="Unassembled WGS sequence"/>
</dbReference>
<gene>
    <name evidence="4" type="ORF">D6C91_07161</name>
</gene>
<dbReference type="InterPro" id="IPR020904">
    <property type="entry name" value="Sc_DH/Rdtase_CS"/>
</dbReference>
<evidence type="ECO:0000256" key="2">
    <source>
        <dbReference type="ARBA" id="ARBA00022857"/>
    </source>
</evidence>
<comment type="caution">
    <text evidence="4">The sequence shown here is derived from an EMBL/GenBank/DDBJ whole genome shotgun (WGS) entry which is preliminary data.</text>
</comment>
<dbReference type="PRINTS" id="PR00081">
    <property type="entry name" value="GDHRDH"/>
</dbReference>
<reference evidence="4 5" key="1">
    <citation type="submission" date="2018-10" db="EMBL/GenBank/DDBJ databases">
        <title>Fifty Aureobasidium pullulans genomes reveal a recombining polyextremotolerant generalist.</title>
        <authorList>
            <person name="Gostincar C."/>
            <person name="Turk M."/>
            <person name="Zajc J."/>
            <person name="Gunde-Cimerman N."/>
        </authorList>
    </citation>
    <scope>NUCLEOTIDE SEQUENCE [LARGE SCALE GENOMIC DNA]</scope>
    <source>
        <strain evidence="4 5">EXF-3863</strain>
    </source>
</reference>
<dbReference type="EMBL" id="QZBM01000403">
    <property type="protein sequence ID" value="THZ14726.1"/>
    <property type="molecule type" value="Genomic_DNA"/>
</dbReference>
<keyword evidence="3" id="KW-0560">Oxidoreductase</keyword>
<evidence type="ECO:0000256" key="1">
    <source>
        <dbReference type="ARBA" id="ARBA00006484"/>
    </source>
</evidence>
<comment type="similarity">
    <text evidence="1">Belongs to the short-chain dehydrogenases/reductases (SDR) family.</text>
</comment>
<name>A0A4S9SUD4_AURPU</name>
<dbReference type="GO" id="GO:0048038">
    <property type="term" value="F:quinone binding"/>
    <property type="evidence" value="ECO:0007669"/>
    <property type="project" value="TreeGrafter"/>
</dbReference>
<accession>A0A4S9SUD4</accession>
<dbReference type="InterPro" id="IPR002347">
    <property type="entry name" value="SDR_fam"/>
</dbReference>
<dbReference type="AlphaFoldDB" id="A0A4S9SUD4"/>
<dbReference type="CDD" id="cd05233">
    <property type="entry name" value="SDR_c"/>
    <property type="match status" value="1"/>
</dbReference>
<evidence type="ECO:0000313" key="5">
    <source>
        <dbReference type="Proteomes" id="UP000308005"/>
    </source>
</evidence>
<proteinExistence type="inferred from homology"/>
<dbReference type="GO" id="GO:0006633">
    <property type="term" value="P:fatty acid biosynthetic process"/>
    <property type="evidence" value="ECO:0007669"/>
    <property type="project" value="TreeGrafter"/>
</dbReference>
<keyword evidence="2" id="KW-0521">NADP</keyword>
<dbReference type="PROSITE" id="PS00061">
    <property type="entry name" value="ADH_SHORT"/>
    <property type="match status" value="1"/>
</dbReference>
<protein>
    <submittedName>
        <fullName evidence="4">NAD(P)-binding protein</fullName>
    </submittedName>
</protein>
<dbReference type="Gene3D" id="3.40.50.720">
    <property type="entry name" value="NAD(P)-binding Rossmann-like Domain"/>
    <property type="match status" value="1"/>
</dbReference>
<dbReference type="PANTHER" id="PTHR42760:SF83">
    <property type="entry name" value="(3R)-3-HYDROXYACYL-COA DEHYDROGENASE"/>
    <property type="match status" value="1"/>
</dbReference>
<dbReference type="FunFam" id="3.40.50.720:FF:000084">
    <property type="entry name" value="Short-chain dehydrogenase reductase"/>
    <property type="match status" value="1"/>
</dbReference>